<reference evidence="1" key="2">
    <citation type="submission" date="2016-06" db="EMBL/GenBank/DDBJ databases">
        <title>The genome of a short-lived fish provides insights into sex chromosome evolution and the genetic control of aging.</title>
        <authorList>
            <person name="Reichwald K."/>
            <person name="Felder M."/>
            <person name="Petzold A."/>
            <person name="Koch P."/>
            <person name="Groth M."/>
            <person name="Platzer M."/>
        </authorList>
    </citation>
    <scope>NUCLEOTIDE SEQUENCE</scope>
    <source>
        <tissue evidence="1">Brain</tissue>
    </source>
</reference>
<accession>A0A1A7ZWY3</accession>
<organism evidence="1">
    <name type="scientific">Nothobranchius furzeri</name>
    <name type="common">Turquoise killifish</name>
    <dbReference type="NCBI Taxonomy" id="105023"/>
    <lineage>
        <taxon>Eukaryota</taxon>
        <taxon>Metazoa</taxon>
        <taxon>Chordata</taxon>
        <taxon>Craniata</taxon>
        <taxon>Vertebrata</taxon>
        <taxon>Euteleostomi</taxon>
        <taxon>Actinopterygii</taxon>
        <taxon>Neopterygii</taxon>
        <taxon>Teleostei</taxon>
        <taxon>Neoteleostei</taxon>
        <taxon>Acanthomorphata</taxon>
        <taxon>Ovalentaria</taxon>
        <taxon>Atherinomorphae</taxon>
        <taxon>Cyprinodontiformes</taxon>
        <taxon>Nothobranchiidae</taxon>
        <taxon>Nothobranchius</taxon>
    </lineage>
</organism>
<dbReference type="EMBL" id="HADY01008819">
    <property type="protein sequence ID" value="SBP47304.1"/>
    <property type="molecule type" value="Transcribed_RNA"/>
</dbReference>
<feature type="non-terminal residue" evidence="1">
    <location>
        <position position="75"/>
    </location>
</feature>
<reference evidence="1" key="1">
    <citation type="submission" date="2016-05" db="EMBL/GenBank/DDBJ databases">
        <authorList>
            <person name="Lavstsen T."/>
            <person name="Jespersen J.S."/>
        </authorList>
    </citation>
    <scope>NUCLEOTIDE SEQUENCE</scope>
    <source>
        <tissue evidence="1">Brain</tissue>
    </source>
</reference>
<sequence>MLVQQLPAETCSLQWVEFSPYGSLTRTSSASIRSCQCRLEGDLFSFSDQDQRAADETAASSQLTYSLFRCPLGGC</sequence>
<evidence type="ECO:0000313" key="1">
    <source>
        <dbReference type="EMBL" id="SBP47304.1"/>
    </source>
</evidence>
<gene>
    <name evidence="1" type="primary">Nfu_g_1_011405</name>
</gene>
<protein>
    <submittedName>
        <fullName evidence="1">Uncharacterized protein</fullName>
    </submittedName>
</protein>
<name>A0A1A7ZWY3_NOTFU</name>
<dbReference type="AlphaFoldDB" id="A0A1A7ZWY3"/>
<proteinExistence type="predicted"/>